<dbReference type="Proteomes" id="UP000814243">
    <property type="component" value="Unassembled WGS sequence"/>
</dbReference>
<dbReference type="EMBL" id="JACEFF010000196">
    <property type="protein sequence ID" value="KAH9642212.1"/>
    <property type="molecule type" value="Genomic_DNA"/>
</dbReference>
<protein>
    <recommendedName>
        <fullName evidence="5">Endonuclease/exonuclease/phosphatase domain-containing protein</fullName>
    </recommendedName>
</protein>
<feature type="domain" description="FP protein C-terminal" evidence="2">
    <location>
        <begin position="169"/>
        <end position="203"/>
    </location>
</feature>
<evidence type="ECO:0000313" key="4">
    <source>
        <dbReference type="Proteomes" id="UP000814243"/>
    </source>
</evidence>
<dbReference type="PANTHER" id="PTHR46670:SF3">
    <property type="entry name" value="ENDONUCLEASE_EXONUCLEASE_PHOSPHATASE DOMAIN-CONTAINING PROTEIN"/>
    <property type="match status" value="1"/>
</dbReference>
<dbReference type="GO" id="GO:0003824">
    <property type="term" value="F:catalytic activity"/>
    <property type="evidence" value="ECO:0007669"/>
    <property type="project" value="InterPro"/>
</dbReference>
<dbReference type="SUPFAM" id="SSF56219">
    <property type="entry name" value="DNase I-like"/>
    <property type="match status" value="1"/>
</dbReference>
<dbReference type="Pfam" id="PF03372">
    <property type="entry name" value="Exo_endo_phos"/>
    <property type="match status" value="1"/>
</dbReference>
<reference evidence="3" key="1">
    <citation type="journal article" date="2021" name="G3 (Bethesda)">
        <title>Genome and transcriptome analysis of the beet armyworm Spodoptera exigua reveals targets for pest control. .</title>
        <authorList>
            <person name="Simon S."/>
            <person name="Breeschoten T."/>
            <person name="Jansen H.J."/>
            <person name="Dirks R.P."/>
            <person name="Schranz M.E."/>
            <person name="Ros V.I.D."/>
        </authorList>
    </citation>
    <scope>NUCLEOTIDE SEQUENCE</scope>
    <source>
        <strain evidence="3">TB_SE_WUR_2020</strain>
    </source>
</reference>
<dbReference type="PANTHER" id="PTHR46670">
    <property type="entry name" value="ENDO/EXONUCLEASE/PHOSPHATASE DOMAIN-CONTAINING PROTEIN"/>
    <property type="match status" value="1"/>
</dbReference>
<evidence type="ECO:0000259" key="1">
    <source>
        <dbReference type="Pfam" id="PF03372"/>
    </source>
</evidence>
<proteinExistence type="predicted"/>
<evidence type="ECO:0000313" key="3">
    <source>
        <dbReference type="EMBL" id="KAH9642212.1"/>
    </source>
</evidence>
<evidence type="ECO:0000259" key="2">
    <source>
        <dbReference type="Pfam" id="PF25298"/>
    </source>
</evidence>
<organism evidence="3 4">
    <name type="scientific">Spodoptera exigua</name>
    <name type="common">Beet armyworm</name>
    <name type="synonym">Noctua fulgens</name>
    <dbReference type="NCBI Taxonomy" id="7107"/>
    <lineage>
        <taxon>Eukaryota</taxon>
        <taxon>Metazoa</taxon>
        <taxon>Ecdysozoa</taxon>
        <taxon>Arthropoda</taxon>
        <taxon>Hexapoda</taxon>
        <taxon>Insecta</taxon>
        <taxon>Pterygota</taxon>
        <taxon>Neoptera</taxon>
        <taxon>Endopterygota</taxon>
        <taxon>Lepidoptera</taxon>
        <taxon>Glossata</taxon>
        <taxon>Ditrysia</taxon>
        <taxon>Noctuoidea</taxon>
        <taxon>Noctuidae</taxon>
        <taxon>Amphipyrinae</taxon>
        <taxon>Spodoptera</taxon>
    </lineage>
</organism>
<comment type="caution">
    <text evidence="3">The sequence shown here is derived from an EMBL/GenBank/DDBJ whole genome shotgun (WGS) entry which is preliminary data.</text>
</comment>
<feature type="domain" description="Endonuclease/exonuclease/phosphatase" evidence="1">
    <location>
        <begin position="255"/>
        <end position="382"/>
    </location>
</feature>
<dbReference type="Gene3D" id="3.60.10.10">
    <property type="entry name" value="Endonuclease/exonuclease/phosphatase"/>
    <property type="match status" value="1"/>
</dbReference>
<dbReference type="Pfam" id="PF25298">
    <property type="entry name" value="Baculo_FP_2nd"/>
    <property type="match status" value="1"/>
</dbReference>
<gene>
    <name evidence="3" type="ORF">HF086_005542</name>
</gene>
<dbReference type="AlphaFoldDB" id="A0A922SL17"/>
<accession>A0A922SL17</accession>
<dbReference type="InterPro" id="IPR005135">
    <property type="entry name" value="Endo/exonuclease/phosphatase"/>
</dbReference>
<name>A0A922SL17_SPOEX</name>
<evidence type="ECO:0008006" key="5">
    <source>
        <dbReference type="Google" id="ProtNLM"/>
    </source>
</evidence>
<dbReference type="InterPro" id="IPR036691">
    <property type="entry name" value="Endo/exonu/phosph_ase_sf"/>
</dbReference>
<sequence>MEVEMSELKTALSCCSARVDGLEARVDALELRATSRPTNSDNVGDIVEELRRELNERDQELLANDIEVSNLPEERAENPTHIIIALGQKLGISLDRDIVSAERVGGRQLNATNSAGPSVSRPRPIVVRLARRDLRDQLMASARVRRGATTTDLGMSGPAQRFFVNERLTKVNRLLFRQAREAAGALGWKFVWTKQGRILVRKAPGTRRRGSAQRGTYPVSSALQYKQLSYSKVHLDFGLLNAGSLGTKQDEFLIAMGNHSVDIMAINETWLRSGEEDRAPSISGYKFKHIPRPVSTRGGRGGGVAFYIRNGINARVKAHPEHSNVEQLWLGLTVNKTKLLIGTAYRPPWQDLELFLDAITASVSALGPYDNIILLGDLNVNLLNSNSSKTRQLMDFFGNFNLVQTVTAATHFVNDSSSLIDIICTDALTRNVEVNHISELGHHAFITCETVFRKPKCKPRIVRFRPLADILLDYFKKDLNAIPWSDIGDLDDVDAMVQIFNTYITQLFDLHAPMKRKTYYKRPTPWITDNIRLMFKLRDEARQRSRETRLPHHKQYYLDLKHEAAAALVREKSAYFKKNINELSRDPKLLWQNLKSDVLPDHKDKRLPSLFDNPDSINAAFLNVPGSCSDNISLSHHFNSCRFGTARFSLTCTNRETVLGIIKGLGSKAQVMAHNPWWDPGGAGERFWLPPVCLIPFSSILFLDLFMAKD</sequence>
<dbReference type="InterPro" id="IPR057251">
    <property type="entry name" value="FP_C"/>
</dbReference>